<dbReference type="InterPro" id="IPR007219">
    <property type="entry name" value="XnlR_reg_dom"/>
</dbReference>
<evidence type="ECO:0000313" key="9">
    <source>
        <dbReference type="Proteomes" id="UP001341245"/>
    </source>
</evidence>
<organism evidence="8 9">
    <name type="scientific">Aureobasidium pullulans</name>
    <name type="common">Black yeast</name>
    <name type="synonym">Pullularia pullulans</name>
    <dbReference type="NCBI Taxonomy" id="5580"/>
    <lineage>
        <taxon>Eukaryota</taxon>
        <taxon>Fungi</taxon>
        <taxon>Dikarya</taxon>
        <taxon>Ascomycota</taxon>
        <taxon>Pezizomycotina</taxon>
        <taxon>Dothideomycetes</taxon>
        <taxon>Dothideomycetidae</taxon>
        <taxon>Dothideales</taxon>
        <taxon>Saccotheciaceae</taxon>
        <taxon>Aureobasidium</taxon>
    </lineage>
</organism>
<gene>
    <name evidence="8" type="ORF">QM012_002542</name>
</gene>
<dbReference type="PANTHER" id="PTHR40626">
    <property type="entry name" value="MIP31509P"/>
    <property type="match status" value="1"/>
</dbReference>
<evidence type="ECO:0000256" key="2">
    <source>
        <dbReference type="ARBA" id="ARBA00022723"/>
    </source>
</evidence>
<keyword evidence="5" id="KW-0862">Zinc</keyword>
<evidence type="ECO:0000313" key="8">
    <source>
        <dbReference type="EMBL" id="KAK6001211.1"/>
    </source>
</evidence>
<dbReference type="EMBL" id="JASGXD010000014">
    <property type="protein sequence ID" value="KAK6001211.1"/>
    <property type="molecule type" value="Genomic_DNA"/>
</dbReference>
<dbReference type="Proteomes" id="UP001341245">
    <property type="component" value="Unassembled WGS sequence"/>
</dbReference>
<comment type="caution">
    <text evidence="8">The sequence shown here is derived from an EMBL/GenBank/DDBJ whole genome shotgun (WGS) entry which is preliminary data.</text>
</comment>
<evidence type="ECO:0000256" key="3">
    <source>
        <dbReference type="ARBA" id="ARBA00022737"/>
    </source>
</evidence>
<dbReference type="Pfam" id="PF04082">
    <property type="entry name" value="Fungal_trans"/>
    <property type="match status" value="1"/>
</dbReference>
<reference evidence="8 9" key="1">
    <citation type="submission" date="2023-11" db="EMBL/GenBank/DDBJ databases">
        <title>Draft genome sequence and annotation of the polyextremotolerant black yeast-like fungus Aureobasidium pullulans NRRL 62042.</title>
        <authorList>
            <person name="Dielentheis-Frenken M.R.E."/>
            <person name="Wibberg D."/>
            <person name="Blank L.M."/>
            <person name="Tiso T."/>
        </authorList>
    </citation>
    <scope>NUCLEOTIDE SEQUENCE [LARGE SCALE GENOMIC DNA]</scope>
    <source>
        <strain evidence="8 9">NRRL 62042</strain>
    </source>
</reference>
<comment type="subcellular location">
    <subcellularLocation>
        <location evidence="1">Nucleus</location>
    </subcellularLocation>
</comment>
<evidence type="ECO:0000256" key="5">
    <source>
        <dbReference type="ARBA" id="ARBA00022833"/>
    </source>
</evidence>
<dbReference type="InterPro" id="IPR051059">
    <property type="entry name" value="VerF-like"/>
</dbReference>
<name>A0ABR0TB26_AURPU</name>
<evidence type="ECO:0000256" key="4">
    <source>
        <dbReference type="ARBA" id="ARBA00022771"/>
    </source>
</evidence>
<sequence length="207" mass="23192">MDVMENACSNYRTPPLSTDDDANVGIQGDPSSVLNMLLSNRIDLSPTNDLHRIGTAERIQPIQERFPATLVQRGVQLYFRHISPFLPFIHQHTFEHRDMPEALLMGILSIGLQFESEEMDPSIPAQAFKHGRQLLTQIELSDEVLFARNIPTVQAYVLLELYAAMYSGGQDTTIGLQMHHKSVELVRCFGLTEPLTAQPGHSLPSIN</sequence>
<accession>A0ABR0TB26</accession>
<keyword evidence="2" id="KW-0479">Metal-binding</keyword>
<proteinExistence type="predicted"/>
<keyword evidence="3" id="KW-0677">Repeat</keyword>
<keyword evidence="9" id="KW-1185">Reference proteome</keyword>
<evidence type="ECO:0000259" key="7">
    <source>
        <dbReference type="Pfam" id="PF04082"/>
    </source>
</evidence>
<feature type="domain" description="Xylanolytic transcriptional activator regulatory" evidence="7">
    <location>
        <begin position="76"/>
        <end position="191"/>
    </location>
</feature>
<dbReference type="CDD" id="cd12148">
    <property type="entry name" value="fungal_TF_MHR"/>
    <property type="match status" value="1"/>
</dbReference>
<keyword evidence="6" id="KW-0539">Nucleus</keyword>
<dbReference type="PANTHER" id="PTHR40626:SF13">
    <property type="entry name" value="RESPIRATION FACTOR 2-RELATED"/>
    <property type="match status" value="1"/>
</dbReference>
<protein>
    <recommendedName>
        <fullName evidence="7">Xylanolytic transcriptional activator regulatory domain-containing protein</fullName>
    </recommendedName>
</protein>
<evidence type="ECO:0000256" key="1">
    <source>
        <dbReference type="ARBA" id="ARBA00004123"/>
    </source>
</evidence>
<keyword evidence="4" id="KW-0863">Zinc-finger</keyword>
<evidence type="ECO:0000256" key="6">
    <source>
        <dbReference type="ARBA" id="ARBA00023242"/>
    </source>
</evidence>